<gene>
    <name evidence="1" type="ORF">CR513_44603</name>
</gene>
<sequence length="176" mass="20887">TINSTINVSSQINNIPILNGTNFKVWKEVIETVLNYVDLDLALWIEKNCEEVKIEKWIRFHRMCLMIMKHSIPKAFWNFIYKSQSARKCLKELNNSLPKMKRRRRYKGKENIRDYIMDMSNLVSKLKSLNLELACALDLISLPAHFRQLKVSYNTQKDKWSLNKLISHCVQVEERL</sequence>
<dbReference type="OrthoDB" id="1422489at2759"/>
<dbReference type="AlphaFoldDB" id="A0A371FB32"/>
<protein>
    <submittedName>
        <fullName evidence="1">Uncharacterized protein</fullName>
    </submittedName>
</protein>
<organism evidence="1 2">
    <name type="scientific">Mucuna pruriens</name>
    <name type="common">Velvet bean</name>
    <name type="synonym">Dolichos pruriens</name>
    <dbReference type="NCBI Taxonomy" id="157652"/>
    <lineage>
        <taxon>Eukaryota</taxon>
        <taxon>Viridiplantae</taxon>
        <taxon>Streptophyta</taxon>
        <taxon>Embryophyta</taxon>
        <taxon>Tracheophyta</taxon>
        <taxon>Spermatophyta</taxon>
        <taxon>Magnoliopsida</taxon>
        <taxon>eudicotyledons</taxon>
        <taxon>Gunneridae</taxon>
        <taxon>Pentapetalae</taxon>
        <taxon>rosids</taxon>
        <taxon>fabids</taxon>
        <taxon>Fabales</taxon>
        <taxon>Fabaceae</taxon>
        <taxon>Papilionoideae</taxon>
        <taxon>50 kb inversion clade</taxon>
        <taxon>NPAAA clade</taxon>
        <taxon>indigoferoid/millettioid clade</taxon>
        <taxon>Phaseoleae</taxon>
        <taxon>Mucuna</taxon>
    </lineage>
</organism>
<evidence type="ECO:0000313" key="2">
    <source>
        <dbReference type="Proteomes" id="UP000257109"/>
    </source>
</evidence>
<feature type="non-terminal residue" evidence="1">
    <location>
        <position position="176"/>
    </location>
</feature>
<proteinExistence type="predicted"/>
<dbReference type="EMBL" id="QJKJ01009820">
    <property type="protein sequence ID" value="RDX75508.1"/>
    <property type="molecule type" value="Genomic_DNA"/>
</dbReference>
<comment type="caution">
    <text evidence="1">The sequence shown here is derived from an EMBL/GenBank/DDBJ whole genome shotgun (WGS) entry which is preliminary data.</text>
</comment>
<reference evidence="1" key="1">
    <citation type="submission" date="2018-05" db="EMBL/GenBank/DDBJ databases">
        <title>Draft genome of Mucuna pruriens seed.</title>
        <authorList>
            <person name="Nnadi N.E."/>
            <person name="Vos R."/>
            <person name="Hasami M.H."/>
            <person name="Devisetty U.K."/>
            <person name="Aguiy J.C."/>
        </authorList>
    </citation>
    <scope>NUCLEOTIDE SEQUENCE [LARGE SCALE GENOMIC DNA]</scope>
    <source>
        <strain evidence="1">JCA_2017</strain>
    </source>
</reference>
<accession>A0A371FB32</accession>
<evidence type="ECO:0000313" key="1">
    <source>
        <dbReference type="EMBL" id="RDX75508.1"/>
    </source>
</evidence>
<keyword evidence="2" id="KW-1185">Reference proteome</keyword>
<name>A0A371FB32_MUCPR</name>
<dbReference type="Proteomes" id="UP000257109">
    <property type="component" value="Unassembled WGS sequence"/>
</dbReference>
<feature type="non-terminal residue" evidence="1">
    <location>
        <position position="1"/>
    </location>
</feature>